<comment type="pathway">
    <text evidence="2">Amino-acid biosynthesis; L-tryptophan biosynthesis; L-tryptophan from chorismate: step 5/5.</text>
</comment>
<sequence length="284" mass="31515">MRIAQYDTRNTIYEKVGLRVNRIEERFKELKKHGKKAFIPFITAGDPDFTTSKALVLELKKRGADIIELGVPFSDPLAEGPVIQRSSQRALEKGTSPPRILSLVRELRQETQIPIILMGYYNPIFKFGEREFIERASQAGVDGLIIVDLPPEEAHFLLKEVKENNLALILLLTPVSSEDRIKLVCQKSQGFIYCVAYTGITGDEKREDKNLRDLVAKVHSLTSTPVGIGFGISSPSEARKTASLAEAVIVGSAIVKKIEKHQGSKTLVKEVGDFAESLARAVKE</sequence>
<dbReference type="Gene3D" id="3.20.20.70">
    <property type="entry name" value="Aldolase class I"/>
    <property type="match status" value="1"/>
</dbReference>
<evidence type="ECO:0000256" key="7">
    <source>
        <dbReference type="ARBA" id="ARBA00023141"/>
    </source>
</evidence>
<proteinExistence type="inferred from homology"/>
<dbReference type="PANTHER" id="PTHR43406:SF1">
    <property type="entry name" value="TRYPTOPHAN SYNTHASE ALPHA CHAIN, CHLOROPLASTIC"/>
    <property type="match status" value="1"/>
</dbReference>
<dbReference type="HAMAP" id="MF_00131">
    <property type="entry name" value="Trp_synth_alpha"/>
    <property type="match status" value="1"/>
</dbReference>
<dbReference type="PROSITE" id="PS00167">
    <property type="entry name" value="TRP_SYNTHASE_ALPHA"/>
    <property type="match status" value="1"/>
</dbReference>
<evidence type="ECO:0000256" key="1">
    <source>
        <dbReference type="ARBA" id="ARBA00003365"/>
    </source>
</evidence>
<evidence type="ECO:0000256" key="6">
    <source>
        <dbReference type="ARBA" id="ARBA00022822"/>
    </source>
</evidence>
<comment type="caution">
    <text evidence="10">The sequence shown here is derived from an EMBL/GenBank/DDBJ whole genome shotgun (WGS) entry which is preliminary data.</text>
</comment>
<dbReference type="AlphaFoldDB" id="A0A0F9H0U2"/>
<dbReference type="InterPro" id="IPR018204">
    <property type="entry name" value="Trp_synthase_alpha_AS"/>
</dbReference>
<evidence type="ECO:0000256" key="2">
    <source>
        <dbReference type="ARBA" id="ARBA00004733"/>
    </source>
</evidence>
<protein>
    <recommendedName>
        <fullName evidence="4">tryptophan synthase</fullName>
        <ecNumber evidence="4">4.2.1.20</ecNumber>
    </recommendedName>
</protein>
<dbReference type="PANTHER" id="PTHR43406">
    <property type="entry name" value="TRYPTOPHAN SYNTHASE, ALPHA CHAIN"/>
    <property type="match status" value="1"/>
</dbReference>
<dbReference type="Pfam" id="PF00290">
    <property type="entry name" value="Trp_syntA"/>
    <property type="match status" value="1"/>
</dbReference>
<dbReference type="FunFam" id="3.20.20.70:FF:000037">
    <property type="entry name" value="Tryptophan synthase alpha chain"/>
    <property type="match status" value="1"/>
</dbReference>
<evidence type="ECO:0000256" key="3">
    <source>
        <dbReference type="ARBA" id="ARBA00011270"/>
    </source>
</evidence>
<dbReference type="GO" id="GO:0004834">
    <property type="term" value="F:tryptophan synthase activity"/>
    <property type="evidence" value="ECO:0007669"/>
    <property type="project" value="UniProtKB-EC"/>
</dbReference>
<comment type="subunit">
    <text evidence="3">Tetramer of two alpha and two beta chains.</text>
</comment>
<reference evidence="10" key="1">
    <citation type="journal article" date="2015" name="Nature">
        <title>Complex archaea that bridge the gap between prokaryotes and eukaryotes.</title>
        <authorList>
            <person name="Spang A."/>
            <person name="Saw J.H."/>
            <person name="Jorgensen S.L."/>
            <person name="Zaremba-Niedzwiedzka K."/>
            <person name="Martijn J."/>
            <person name="Lind A.E."/>
            <person name="van Eijk R."/>
            <person name="Schleper C."/>
            <person name="Guy L."/>
            <person name="Ettema T.J."/>
        </authorList>
    </citation>
    <scope>NUCLEOTIDE SEQUENCE</scope>
</reference>
<dbReference type="UniPathway" id="UPA00035">
    <property type="reaction ID" value="UER00044"/>
</dbReference>
<dbReference type="InterPro" id="IPR013785">
    <property type="entry name" value="Aldolase_TIM"/>
</dbReference>
<name>A0A0F9H0U2_9ZZZZ</name>
<dbReference type="GO" id="GO:0005829">
    <property type="term" value="C:cytosol"/>
    <property type="evidence" value="ECO:0007669"/>
    <property type="project" value="TreeGrafter"/>
</dbReference>
<dbReference type="CDD" id="cd04724">
    <property type="entry name" value="Tryptophan_synthase_alpha"/>
    <property type="match status" value="1"/>
</dbReference>
<evidence type="ECO:0000256" key="8">
    <source>
        <dbReference type="ARBA" id="ARBA00023239"/>
    </source>
</evidence>
<gene>
    <name evidence="10" type="ORF">LCGC14_1761630</name>
</gene>
<accession>A0A0F9H0U2</accession>
<dbReference type="SUPFAM" id="SSF51366">
    <property type="entry name" value="Ribulose-phoshate binding barrel"/>
    <property type="match status" value="1"/>
</dbReference>
<keyword evidence="5" id="KW-0028">Amino-acid biosynthesis</keyword>
<organism evidence="10">
    <name type="scientific">marine sediment metagenome</name>
    <dbReference type="NCBI Taxonomy" id="412755"/>
    <lineage>
        <taxon>unclassified sequences</taxon>
        <taxon>metagenomes</taxon>
        <taxon>ecological metagenomes</taxon>
    </lineage>
</organism>
<dbReference type="InterPro" id="IPR011060">
    <property type="entry name" value="RibuloseP-bd_barrel"/>
</dbReference>
<evidence type="ECO:0000256" key="5">
    <source>
        <dbReference type="ARBA" id="ARBA00022605"/>
    </source>
</evidence>
<dbReference type="EMBL" id="LAZR01016397">
    <property type="protein sequence ID" value="KKM04699.1"/>
    <property type="molecule type" value="Genomic_DNA"/>
</dbReference>
<comment type="catalytic activity">
    <reaction evidence="9">
        <text>(1S,2R)-1-C-(indol-3-yl)glycerol 3-phosphate + L-serine = D-glyceraldehyde 3-phosphate + L-tryptophan + H2O</text>
        <dbReference type="Rhea" id="RHEA:10532"/>
        <dbReference type="ChEBI" id="CHEBI:15377"/>
        <dbReference type="ChEBI" id="CHEBI:33384"/>
        <dbReference type="ChEBI" id="CHEBI:57912"/>
        <dbReference type="ChEBI" id="CHEBI:58866"/>
        <dbReference type="ChEBI" id="CHEBI:59776"/>
        <dbReference type="EC" id="4.2.1.20"/>
    </reaction>
</comment>
<comment type="function">
    <text evidence="1">The alpha subunit is responsible for the aldol cleavage of indoleglycerol phosphate to indole and glyceraldehyde 3-phosphate.</text>
</comment>
<evidence type="ECO:0000313" key="10">
    <source>
        <dbReference type="EMBL" id="KKM04699.1"/>
    </source>
</evidence>
<keyword evidence="7" id="KW-0057">Aromatic amino acid biosynthesis</keyword>
<dbReference type="NCBIfam" id="TIGR00262">
    <property type="entry name" value="trpA"/>
    <property type="match status" value="1"/>
</dbReference>
<evidence type="ECO:0000256" key="4">
    <source>
        <dbReference type="ARBA" id="ARBA00012043"/>
    </source>
</evidence>
<dbReference type="EC" id="4.2.1.20" evidence="4"/>
<evidence type="ECO:0000256" key="9">
    <source>
        <dbReference type="ARBA" id="ARBA00049047"/>
    </source>
</evidence>
<keyword evidence="8" id="KW-0456">Lyase</keyword>
<keyword evidence="6" id="KW-0822">Tryptophan biosynthesis</keyword>
<dbReference type="InterPro" id="IPR002028">
    <property type="entry name" value="Trp_synthase_suA"/>
</dbReference>